<name>Q6IJP8_DROME</name>
<accession>Q6IJP8</accession>
<sequence>MMMKMGDTASRDHRLKPKPTWPEGRRNVRKARTGIVGIRQSLDKKCDRLQCAPNFNWLQESTPSILDSKWGIQLPLLLAACSLQLAITITSWPRKELGYDLECVSPRAMPQCLWLDPLAFIEPWARD</sequence>
<protein>
    <submittedName>
        <fullName evidence="2">HDC14472</fullName>
    </submittedName>
</protein>
<dbReference type="EMBL" id="BK002668">
    <property type="protein sequence ID" value="DAA04174.1"/>
    <property type="molecule type" value="Genomic_DNA"/>
</dbReference>
<organism evidence="2">
    <name type="scientific">Drosophila melanogaster</name>
    <name type="common">Fruit fly</name>
    <dbReference type="NCBI Taxonomy" id="7227"/>
    <lineage>
        <taxon>Eukaryota</taxon>
        <taxon>Metazoa</taxon>
        <taxon>Ecdysozoa</taxon>
        <taxon>Arthropoda</taxon>
        <taxon>Hexapoda</taxon>
        <taxon>Insecta</taxon>
        <taxon>Pterygota</taxon>
        <taxon>Neoptera</taxon>
        <taxon>Endopterygota</taxon>
        <taxon>Diptera</taxon>
        <taxon>Brachycera</taxon>
        <taxon>Muscomorpha</taxon>
        <taxon>Ephydroidea</taxon>
        <taxon>Drosophilidae</taxon>
        <taxon>Drosophila</taxon>
        <taxon>Sophophora</taxon>
    </lineage>
</organism>
<proteinExistence type="predicted"/>
<dbReference type="AlphaFoldDB" id="Q6IJP8"/>
<evidence type="ECO:0000313" key="2">
    <source>
        <dbReference type="EMBL" id="DAA04174.1"/>
    </source>
</evidence>
<reference evidence="2" key="1">
    <citation type="journal article" date="2003" name="Genome Biol.">
        <title>An integrated gene annotation and transcriptional profiling approach towards the full gene content of the Drosophila genome.</title>
        <authorList>
            <person name="Hild M."/>
            <person name="Beckmann B."/>
            <person name="Haas S.A."/>
            <person name="Koch B."/>
            <person name="Solovyev V."/>
            <person name="Busold C."/>
            <person name="Fellenberg K."/>
            <person name="Boutros M."/>
            <person name="Vingron M."/>
            <person name="Sauer F."/>
            <person name="Hoheisel J.D."/>
            <person name="Paro R."/>
        </authorList>
    </citation>
    <scope>NUCLEOTIDE SEQUENCE</scope>
</reference>
<evidence type="ECO:0000256" key="1">
    <source>
        <dbReference type="SAM" id="MobiDB-lite"/>
    </source>
</evidence>
<feature type="region of interest" description="Disordered" evidence="1">
    <location>
        <begin position="1"/>
        <end position="24"/>
    </location>
</feature>
<gene>
    <name evidence="2" type="ORF">HDC14472</name>
</gene>